<feature type="domain" description="ZFYVE26-like TPR repeats" evidence="2">
    <location>
        <begin position="570"/>
        <end position="651"/>
    </location>
</feature>
<protein>
    <submittedName>
        <fullName evidence="3">Zinc finger FYVE domain-containing protein 26</fullName>
    </submittedName>
</protein>
<dbReference type="InterPro" id="IPR057946">
    <property type="entry name" value="TPR_ZFYVE26"/>
</dbReference>
<dbReference type="Pfam" id="PF25569">
    <property type="entry name" value="TPR_ZFYVE26"/>
    <property type="match status" value="1"/>
</dbReference>
<dbReference type="GO" id="GO:0005813">
    <property type="term" value="C:centrosome"/>
    <property type="evidence" value="ECO:0007669"/>
    <property type="project" value="TreeGrafter"/>
</dbReference>
<evidence type="ECO:0000313" key="3">
    <source>
        <dbReference type="EMBL" id="MDE48751.1"/>
    </source>
</evidence>
<feature type="compositionally biased region" description="Polar residues" evidence="1">
    <location>
        <begin position="497"/>
        <end position="514"/>
    </location>
</feature>
<dbReference type="GO" id="GO:0032465">
    <property type="term" value="P:regulation of cytokinesis"/>
    <property type="evidence" value="ECO:0007669"/>
    <property type="project" value="TreeGrafter"/>
</dbReference>
<sequence length="653" mass="75061">MISQADIIRTLVNQNCTDESIMSTALSPDCTPPKLLEKFTEAERFDLALDVSMKLGWDVLPLWKTWAMRCLKNRNFQGARDKFRHCFQRIRAPNGRSKLLCDILRVLSRMEENKPALSDEIELIKQRKGLSGKVGCNDDDETDHSTGKQTALKMNETKPKIYDECMHYLQEYGNNEQRIQFYVTNQLWEQAIENLFDFRDQINLDRYFINDVISYSSTTGHLDDIIAAFIKQDRGFQKSSKYFEAIYKYYNNNKRYHSLYYVQNAIGDHVAAAENQVNNFFLMKPTTSYKELNQRLTSLISAKQDYQQHLIKLEQSSAKKNPLDGQENQLKTNEPELFTKLTKEDTETRLRTIDTQIEITRNFAINEVTGCINGIEVVVSDSSSELKLKSADDDTTTNDASPVTLFEQCERRRTFLAALIMVYYDSDCHSYFSDSGIELANRVIAESGLDRLHVFRTAMRIILEDESSDIVENTKLLLKRLQDDYLACTKRTKSRSTPRSQPITSSNDSDSVISQPMEASRVVRTVTLPKSPSKSSFGQSQTVKDSKKAAYSFNPKDKNIQPGTIKAARLLCDDVIRDSIRICREPDYKMELSKLLSVEARIELNIELGKLSIAQRLAFDTNRPDYVAMILKEADRLNQDHVKDVCQHWLAKH</sequence>
<dbReference type="GO" id="GO:0005765">
    <property type="term" value="C:lysosomal membrane"/>
    <property type="evidence" value="ECO:0007669"/>
    <property type="project" value="TreeGrafter"/>
</dbReference>
<dbReference type="GO" id="GO:0032266">
    <property type="term" value="F:phosphatidylinositol-3-phosphate binding"/>
    <property type="evidence" value="ECO:0007669"/>
    <property type="project" value="InterPro"/>
</dbReference>
<dbReference type="GO" id="GO:0000724">
    <property type="term" value="P:double-strand break repair via homologous recombination"/>
    <property type="evidence" value="ECO:0007669"/>
    <property type="project" value="InterPro"/>
</dbReference>
<reference evidence="3" key="1">
    <citation type="submission" date="2018-10" db="EMBL/GenBank/DDBJ databases">
        <title>Transcriptome assembly of Aceria tosichella (Wheat curl mite) Type 2.</title>
        <authorList>
            <person name="Scully E.D."/>
            <person name="Geib S.M."/>
            <person name="Palmer N.A."/>
            <person name="Gupta A.K."/>
            <person name="Sarath G."/>
            <person name="Tatineni S."/>
        </authorList>
    </citation>
    <scope>NUCLEOTIDE SEQUENCE</scope>
    <source>
        <strain evidence="3">LincolnNE</strain>
    </source>
</reference>
<feature type="region of interest" description="Disordered" evidence="1">
    <location>
        <begin position="490"/>
        <end position="514"/>
    </location>
</feature>
<organism evidence="3">
    <name type="scientific">Aceria tosichella</name>
    <name type="common">wheat curl mite</name>
    <dbReference type="NCBI Taxonomy" id="561515"/>
    <lineage>
        <taxon>Eukaryota</taxon>
        <taxon>Metazoa</taxon>
        <taxon>Ecdysozoa</taxon>
        <taxon>Arthropoda</taxon>
        <taxon>Chelicerata</taxon>
        <taxon>Arachnida</taxon>
        <taxon>Acari</taxon>
        <taxon>Acariformes</taxon>
        <taxon>Trombidiformes</taxon>
        <taxon>Prostigmata</taxon>
        <taxon>Eupodina</taxon>
        <taxon>Eriophyoidea</taxon>
        <taxon>Eriophyidae</taxon>
        <taxon>Eriophyinae</taxon>
        <taxon>Aceriini</taxon>
        <taxon>Aceria</taxon>
    </lineage>
</organism>
<dbReference type="AlphaFoldDB" id="A0A6G1SEV1"/>
<name>A0A6G1SEV1_9ACAR</name>
<dbReference type="PANTHER" id="PTHR46591">
    <property type="entry name" value="ZINC FINGER FYVE DOMAIN-CONTAINING PROTEIN 26"/>
    <property type="match status" value="1"/>
</dbReference>
<accession>A0A6G1SEV1</accession>
<proteinExistence type="predicted"/>
<evidence type="ECO:0000259" key="2">
    <source>
        <dbReference type="Pfam" id="PF25569"/>
    </source>
</evidence>
<evidence type="ECO:0000256" key="1">
    <source>
        <dbReference type="SAM" id="MobiDB-lite"/>
    </source>
</evidence>
<dbReference type="InterPro" id="IPR028730">
    <property type="entry name" value="ZFYVE26"/>
</dbReference>
<gene>
    <name evidence="3" type="primary">ZFYVE26_0</name>
    <name evidence="3" type="ORF">g.10930</name>
</gene>
<dbReference type="PANTHER" id="PTHR46591:SF1">
    <property type="entry name" value="ZINC FINGER FYVE DOMAIN-CONTAINING PROTEIN 26"/>
    <property type="match status" value="1"/>
</dbReference>
<dbReference type="GO" id="GO:0030496">
    <property type="term" value="C:midbody"/>
    <property type="evidence" value="ECO:0007669"/>
    <property type="project" value="TreeGrafter"/>
</dbReference>
<dbReference type="GO" id="GO:0000281">
    <property type="term" value="P:mitotic cytokinesis"/>
    <property type="evidence" value="ECO:0007669"/>
    <property type="project" value="InterPro"/>
</dbReference>
<dbReference type="EMBL" id="GGYP01003980">
    <property type="protein sequence ID" value="MDE48751.1"/>
    <property type="molecule type" value="Transcribed_RNA"/>
</dbReference>